<accession>A0A8S5UNS7</accession>
<protein>
    <submittedName>
        <fullName evidence="1">Portal protein</fullName>
    </submittedName>
</protein>
<name>A0A8S5UNS7_9CAUD</name>
<proteinExistence type="predicted"/>
<organism evidence="1">
    <name type="scientific">Podoviridae sp. ctG4L18</name>
    <dbReference type="NCBI Taxonomy" id="2825234"/>
    <lineage>
        <taxon>Viruses</taxon>
        <taxon>Duplodnaviria</taxon>
        <taxon>Heunggongvirae</taxon>
        <taxon>Uroviricota</taxon>
        <taxon>Caudoviricetes</taxon>
    </lineage>
</organism>
<dbReference type="EMBL" id="BK016114">
    <property type="protein sequence ID" value="DAF96083.1"/>
    <property type="molecule type" value="Genomic_DNA"/>
</dbReference>
<sequence>MLLNTAKGAWEETGKQKLQYIFDNGERAFLDITPKFYYEDMDVFVSDTSKDLENIQKLQQLIQPAMQNGASLLEAAEILTNNNFNIIKQKLKDMQTRQE</sequence>
<evidence type="ECO:0000313" key="1">
    <source>
        <dbReference type="EMBL" id="DAF96083.1"/>
    </source>
</evidence>
<reference evidence="1" key="1">
    <citation type="journal article" date="2021" name="Proc. Natl. Acad. Sci. U.S.A.">
        <title>A Catalog of Tens of Thousands of Viruses from Human Metagenomes Reveals Hidden Associations with Chronic Diseases.</title>
        <authorList>
            <person name="Tisza M.J."/>
            <person name="Buck C.B."/>
        </authorList>
    </citation>
    <scope>NUCLEOTIDE SEQUENCE</scope>
    <source>
        <strain evidence="1">CtG4L18</strain>
    </source>
</reference>